<dbReference type="Proteomes" id="UP000564806">
    <property type="component" value="Unassembled WGS sequence"/>
</dbReference>
<protein>
    <submittedName>
        <fullName evidence="9">MFS transporter</fullName>
    </submittedName>
</protein>
<dbReference type="PROSITE" id="PS50850">
    <property type="entry name" value="MFS"/>
    <property type="match status" value="1"/>
</dbReference>
<sequence>MSQSVSQSQPKVEAKTGRWALFALAISAFGIGTTEFVPVGLITTIANDLNIAVTLAGLLISGYALGVAIGAPIITALTNRMSRKSLLMTLMIVFIIGNVVAAIAPNFELLLIARFITAFSHGVFFSIGATIAVQLVSPEKKASAIALMFTGLTIAIVTGVPLGTYIGQAFGWRATFWGVALLGVIAIVSSAILIPKNLKQSPPTKFTDMFRLLTNSRLLLGFLITALGYGGTFVAFTYLTPLLHDVTGISQGMINIILIVYGVAVALGNSFGGKLANKNPIRALFWMFIIQAAVLVLLTFLAPFKVGGIIGVILMGLFAFMNVPGLQLYVVQLAEKYVPGAVDVASAINIAAFNVGIAIGSVVGGVVVDHMGYVHTPWIGAIMVFFAIILTGISAKLEKN</sequence>
<comment type="subcellular location">
    <subcellularLocation>
        <location evidence="1">Cell membrane</location>
        <topology evidence="1">Multi-pass membrane protein</topology>
    </subcellularLocation>
</comment>
<dbReference type="InterPro" id="IPR050189">
    <property type="entry name" value="MFS_Efflux_Transporters"/>
</dbReference>
<keyword evidence="6 7" id="KW-0472">Membrane</keyword>
<dbReference type="GO" id="GO:0005886">
    <property type="term" value="C:plasma membrane"/>
    <property type="evidence" value="ECO:0007669"/>
    <property type="project" value="UniProtKB-SubCell"/>
</dbReference>
<reference evidence="9" key="1">
    <citation type="submission" date="2020-06" db="EMBL/GenBank/DDBJ databases">
        <title>Paenibacillus sp. nov., isolated from soil.</title>
        <authorList>
            <person name="Seo Y.L."/>
        </authorList>
    </citation>
    <scope>NUCLEOTIDE SEQUENCE [LARGE SCALE GENOMIC DNA]</scope>
    <source>
        <strain evidence="9">JW14</strain>
    </source>
</reference>
<feature type="transmembrane region" description="Helical" evidence="7">
    <location>
        <begin position="86"/>
        <end position="105"/>
    </location>
</feature>
<keyword evidence="2" id="KW-0813">Transport</keyword>
<dbReference type="InterPro" id="IPR036259">
    <property type="entry name" value="MFS_trans_sf"/>
</dbReference>
<feature type="transmembrane region" description="Helical" evidence="7">
    <location>
        <begin position="174"/>
        <end position="198"/>
    </location>
</feature>
<dbReference type="GO" id="GO:0022857">
    <property type="term" value="F:transmembrane transporter activity"/>
    <property type="evidence" value="ECO:0007669"/>
    <property type="project" value="InterPro"/>
</dbReference>
<evidence type="ECO:0000256" key="2">
    <source>
        <dbReference type="ARBA" id="ARBA00022448"/>
    </source>
</evidence>
<dbReference type="SUPFAM" id="SSF103473">
    <property type="entry name" value="MFS general substrate transporter"/>
    <property type="match status" value="1"/>
</dbReference>
<keyword evidence="3" id="KW-1003">Cell membrane</keyword>
<feature type="transmembrane region" description="Helical" evidence="7">
    <location>
        <begin position="111"/>
        <end position="133"/>
    </location>
</feature>
<evidence type="ECO:0000313" key="10">
    <source>
        <dbReference type="Proteomes" id="UP000564806"/>
    </source>
</evidence>
<feature type="transmembrane region" description="Helical" evidence="7">
    <location>
        <begin position="21"/>
        <end position="45"/>
    </location>
</feature>
<dbReference type="AlphaFoldDB" id="A0A850EQ00"/>
<comment type="caution">
    <text evidence="9">The sequence shown here is derived from an EMBL/GenBank/DDBJ whole genome shotgun (WGS) entry which is preliminary data.</text>
</comment>
<dbReference type="InterPro" id="IPR020846">
    <property type="entry name" value="MFS_dom"/>
</dbReference>
<feature type="transmembrane region" description="Helical" evidence="7">
    <location>
        <begin position="51"/>
        <end position="74"/>
    </location>
</feature>
<dbReference type="EMBL" id="JABWCS010000203">
    <property type="protein sequence ID" value="NUU60732.1"/>
    <property type="molecule type" value="Genomic_DNA"/>
</dbReference>
<feature type="domain" description="Major facilitator superfamily (MFS) profile" evidence="8">
    <location>
        <begin position="20"/>
        <end position="399"/>
    </location>
</feature>
<dbReference type="Pfam" id="PF07690">
    <property type="entry name" value="MFS_1"/>
    <property type="match status" value="1"/>
</dbReference>
<dbReference type="PANTHER" id="PTHR43124">
    <property type="entry name" value="PURINE EFFLUX PUMP PBUE"/>
    <property type="match status" value="1"/>
</dbReference>
<feature type="transmembrane region" description="Helical" evidence="7">
    <location>
        <begin position="218"/>
        <end position="240"/>
    </location>
</feature>
<accession>A0A850EQ00</accession>
<evidence type="ECO:0000256" key="3">
    <source>
        <dbReference type="ARBA" id="ARBA00022475"/>
    </source>
</evidence>
<evidence type="ECO:0000313" key="9">
    <source>
        <dbReference type="EMBL" id="NUU60732.1"/>
    </source>
</evidence>
<keyword evidence="5 7" id="KW-1133">Transmembrane helix</keyword>
<evidence type="ECO:0000256" key="5">
    <source>
        <dbReference type="ARBA" id="ARBA00022989"/>
    </source>
</evidence>
<feature type="transmembrane region" description="Helical" evidence="7">
    <location>
        <begin position="283"/>
        <end position="302"/>
    </location>
</feature>
<evidence type="ECO:0000259" key="8">
    <source>
        <dbReference type="PROSITE" id="PS50850"/>
    </source>
</evidence>
<feature type="transmembrane region" description="Helical" evidence="7">
    <location>
        <begin position="252"/>
        <end position="271"/>
    </location>
</feature>
<feature type="transmembrane region" description="Helical" evidence="7">
    <location>
        <begin position="145"/>
        <end position="168"/>
    </location>
</feature>
<keyword evidence="4 7" id="KW-0812">Transmembrane</keyword>
<keyword evidence="10" id="KW-1185">Reference proteome</keyword>
<evidence type="ECO:0000256" key="7">
    <source>
        <dbReference type="SAM" id="Phobius"/>
    </source>
</evidence>
<name>A0A850EQ00_9BACL</name>
<dbReference type="Gene3D" id="1.20.1250.20">
    <property type="entry name" value="MFS general substrate transporter like domains"/>
    <property type="match status" value="1"/>
</dbReference>
<evidence type="ECO:0000256" key="4">
    <source>
        <dbReference type="ARBA" id="ARBA00022692"/>
    </source>
</evidence>
<feature type="transmembrane region" description="Helical" evidence="7">
    <location>
        <begin position="342"/>
        <end position="366"/>
    </location>
</feature>
<dbReference type="CDD" id="cd17324">
    <property type="entry name" value="MFS_NepI_like"/>
    <property type="match status" value="1"/>
</dbReference>
<gene>
    <name evidence="9" type="ORF">HPT30_10285</name>
</gene>
<organism evidence="9 10">
    <name type="scientific">Paenibacillus agri</name>
    <dbReference type="NCBI Taxonomy" id="2744309"/>
    <lineage>
        <taxon>Bacteria</taxon>
        <taxon>Bacillati</taxon>
        <taxon>Bacillota</taxon>
        <taxon>Bacilli</taxon>
        <taxon>Bacillales</taxon>
        <taxon>Paenibacillaceae</taxon>
        <taxon>Paenibacillus</taxon>
    </lineage>
</organism>
<proteinExistence type="predicted"/>
<evidence type="ECO:0000256" key="1">
    <source>
        <dbReference type="ARBA" id="ARBA00004651"/>
    </source>
</evidence>
<evidence type="ECO:0000256" key="6">
    <source>
        <dbReference type="ARBA" id="ARBA00023136"/>
    </source>
</evidence>
<feature type="transmembrane region" description="Helical" evidence="7">
    <location>
        <begin position="378"/>
        <end position="397"/>
    </location>
</feature>
<dbReference type="InterPro" id="IPR011701">
    <property type="entry name" value="MFS"/>
</dbReference>
<feature type="transmembrane region" description="Helical" evidence="7">
    <location>
        <begin position="308"/>
        <end position="330"/>
    </location>
</feature>
<dbReference type="RefSeq" id="WP_175371305.1">
    <property type="nucleotide sequence ID" value="NZ_JABWCS010000203.1"/>
</dbReference>
<dbReference type="PANTHER" id="PTHR43124:SF8">
    <property type="entry name" value="INNER MEMBRANE TRANSPORT PROTEIN YDHP"/>
    <property type="match status" value="1"/>
</dbReference>